<evidence type="ECO:0000313" key="6">
    <source>
        <dbReference type="WBParaSite" id="Gr19_v10_g17483.t2"/>
    </source>
</evidence>
<proteinExistence type="inferred from homology"/>
<feature type="domain" description="G-patch" evidence="4">
    <location>
        <begin position="519"/>
        <end position="572"/>
    </location>
</feature>
<accession>A0A914HKK0</accession>
<reference evidence="6" key="1">
    <citation type="submission" date="2022-11" db="UniProtKB">
        <authorList>
            <consortium name="WormBaseParasite"/>
        </authorList>
    </citation>
    <scope>IDENTIFICATION</scope>
</reference>
<evidence type="ECO:0000256" key="3">
    <source>
        <dbReference type="ARBA" id="ARBA00030688"/>
    </source>
</evidence>
<dbReference type="PANTHER" id="PTHR21032:SF0">
    <property type="entry name" value="G PATCH DOMAIN-CONTAINING PROTEIN 11"/>
    <property type="match status" value="1"/>
</dbReference>
<dbReference type="Pfam" id="PF19031">
    <property type="entry name" value="Intu_longin_1"/>
    <property type="match status" value="1"/>
</dbReference>
<dbReference type="GO" id="GO:0003676">
    <property type="term" value="F:nucleic acid binding"/>
    <property type="evidence" value="ECO:0007669"/>
    <property type="project" value="InterPro"/>
</dbReference>
<dbReference type="InterPro" id="IPR000467">
    <property type="entry name" value="G_patch_dom"/>
</dbReference>
<keyword evidence="5" id="KW-1185">Reference proteome</keyword>
<dbReference type="Pfam" id="PF13821">
    <property type="entry name" value="DUF4187"/>
    <property type="match status" value="1"/>
</dbReference>
<dbReference type="SMART" id="SM01173">
    <property type="entry name" value="DUF4187"/>
    <property type="match status" value="1"/>
</dbReference>
<dbReference type="Pfam" id="PF19032">
    <property type="entry name" value="Intu_longin_2"/>
    <property type="match status" value="1"/>
</dbReference>
<dbReference type="PROSITE" id="PS50174">
    <property type="entry name" value="G_PATCH"/>
    <property type="match status" value="1"/>
</dbReference>
<dbReference type="PANTHER" id="PTHR21032">
    <property type="entry name" value="G PATCH DOMAIN-CONTAINING PROTEIN 11"/>
    <property type="match status" value="1"/>
</dbReference>
<evidence type="ECO:0000259" key="4">
    <source>
        <dbReference type="PROSITE" id="PS50174"/>
    </source>
</evidence>
<dbReference type="InterPro" id="IPR043988">
    <property type="entry name" value="CCZ1/INTU_longin_2"/>
</dbReference>
<dbReference type="Proteomes" id="UP000887572">
    <property type="component" value="Unplaced"/>
</dbReference>
<dbReference type="InterPro" id="IPR039249">
    <property type="entry name" value="GPATCH11"/>
</dbReference>
<dbReference type="AlphaFoldDB" id="A0A914HKK0"/>
<dbReference type="InterPro" id="IPR025239">
    <property type="entry name" value="DUF4187"/>
</dbReference>
<dbReference type="Pfam" id="PF01585">
    <property type="entry name" value="G-patch"/>
    <property type="match status" value="1"/>
</dbReference>
<evidence type="ECO:0000256" key="2">
    <source>
        <dbReference type="ARBA" id="ARBA00021978"/>
    </source>
</evidence>
<dbReference type="SMART" id="SM00443">
    <property type="entry name" value="G_patch"/>
    <property type="match status" value="1"/>
</dbReference>
<comment type="similarity">
    <text evidence="1">Belongs to the GPATCH11 family.</text>
</comment>
<name>A0A914HKK0_GLORO</name>
<sequence length="753" mass="86706">MWCSCHDLLHDQQFFFIFKWQKEGSEHKRIMFFHPTEETISKQIEVTGMSEAIVNFTNGINSMDCGKDDATSCDFDFRYITSTNSKEIVLVVEKGNFLIGTSFNKKLCTARDYFPHLPTICSLLTNAYNAYKLLYGLLSSRFHTNSSEFKGTLDRFFTPFLHLYRVNKIPLIDLFNGVDFLSVDNLNFLEIDCLIANCIQEFPCIKKGMFFYQERLVQYSVSKKDLAALCQFVVQTLIPSAVQNEVCPPPSAANRRTSIKSARNGFMVDGAMLVDYLGEFTEHFFPKVFLRDSDATHSPLSGYELVAYRVRSATACFFVHENCMTKEKFVEFIENLADFIDEKIAAITSGMGADVSLPIHSDIPYHFIYYNPDSLSLRKSFSTFVIPGQNLPPVAQLPPPNIHRLTYETYDRFASNADVFAQIFLKADNDWWICRNINYSLHSSIKRLKSVGILLVNSLLAKIEDVKPGVGVGRENRRLLRINAFRDEAIERQRAEKPKSKGELERDRLEEGLSNPICSDSKGFKLLAKMGYREGMSLGRRAEEGPRLDSRLTEPIPIQFKADRAGIGLEEDKREKRKDLCEAHMESMRRRAEMEDELACDFRRRKRFAMEQKQLISEIQKLRKTCHEMDTTRSIKKLPDEFWFWPIYSRKKESVEETTDDSEGSVGVKRTKKELSDEDDVPVDELYTYGNGEKAPMAINFYEFDNLGLQESLEKISLYMRQVHFYCLYCGCAFTSSEEMDQECAGTAREDHE</sequence>
<organism evidence="5 6">
    <name type="scientific">Globodera rostochiensis</name>
    <name type="common">Golden nematode worm</name>
    <name type="synonym">Heterodera rostochiensis</name>
    <dbReference type="NCBI Taxonomy" id="31243"/>
    <lineage>
        <taxon>Eukaryota</taxon>
        <taxon>Metazoa</taxon>
        <taxon>Ecdysozoa</taxon>
        <taxon>Nematoda</taxon>
        <taxon>Chromadorea</taxon>
        <taxon>Rhabditida</taxon>
        <taxon>Tylenchina</taxon>
        <taxon>Tylenchomorpha</taxon>
        <taxon>Tylenchoidea</taxon>
        <taxon>Heteroderidae</taxon>
        <taxon>Heteroderinae</taxon>
        <taxon>Globodera</taxon>
    </lineage>
</organism>
<evidence type="ECO:0000313" key="5">
    <source>
        <dbReference type="Proteomes" id="UP000887572"/>
    </source>
</evidence>
<dbReference type="GO" id="GO:0000776">
    <property type="term" value="C:kinetochore"/>
    <property type="evidence" value="ECO:0007669"/>
    <property type="project" value="TreeGrafter"/>
</dbReference>
<dbReference type="WBParaSite" id="Gr19_v10_g17483.t2">
    <property type="protein sequence ID" value="Gr19_v10_g17483.t2"/>
    <property type="gene ID" value="Gr19_v10_g17483"/>
</dbReference>
<evidence type="ECO:0000256" key="1">
    <source>
        <dbReference type="ARBA" id="ARBA00007140"/>
    </source>
</evidence>
<dbReference type="InterPro" id="IPR043987">
    <property type="entry name" value="CCZ1/INTU/HSP4_longin_1"/>
</dbReference>
<protein>
    <recommendedName>
        <fullName evidence="2">G patch domain-containing protein 11</fullName>
    </recommendedName>
    <alternativeName>
        <fullName evidence="3">Coiled-coil domain-containing protein 75</fullName>
    </alternativeName>
</protein>
<dbReference type="GO" id="GO:0016192">
    <property type="term" value="P:vesicle-mediated transport"/>
    <property type="evidence" value="ECO:0007669"/>
    <property type="project" value="InterPro"/>
</dbReference>